<evidence type="ECO:0000256" key="1">
    <source>
        <dbReference type="SAM" id="Phobius"/>
    </source>
</evidence>
<feature type="transmembrane region" description="Helical" evidence="1">
    <location>
        <begin position="60"/>
        <end position="80"/>
    </location>
</feature>
<dbReference type="AlphaFoldDB" id="A0AAV6V870"/>
<comment type="caution">
    <text evidence="2">The sequence shown here is derived from an EMBL/GenBank/DDBJ whole genome shotgun (WGS) entry which is preliminary data.</text>
</comment>
<keyword evidence="1" id="KW-0472">Membrane</keyword>
<sequence>MEIFSCPSSLNLRSYFLAIIIGVLANGTIAMGTSGSNMYDQLRNNSRALISHLWSRVEGFGCCLGSVLFIFGALGGVAGLDDGDIWVFMRFGGGV</sequence>
<organism evidence="2 3">
    <name type="scientific">Oedothorax gibbosus</name>
    <dbReference type="NCBI Taxonomy" id="931172"/>
    <lineage>
        <taxon>Eukaryota</taxon>
        <taxon>Metazoa</taxon>
        <taxon>Ecdysozoa</taxon>
        <taxon>Arthropoda</taxon>
        <taxon>Chelicerata</taxon>
        <taxon>Arachnida</taxon>
        <taxon>Araneae</taxon>
        <taxon>Araneomorphae</taxon>
        <taxon>Entelegynae</taxon>
        <taxon>Araneoidea</taxon>
        <taxon>Linyphiidae</taxon>
        <taxon>Erigoninae</taxon>
        <taxon>Oedothorax</taxon>
    </lineage>
</organism>
<gene>
    <name evidence="2" type="ORF">JTE90_009710</name>
</gene>
<dbReference type="EMBL" id="JAFNEN010000136">
    <property type="protein sequence ID" value="KAG8192682.1"/>
    <property type="molecule type" value="Genomic_DNA"/>
</dbReference>
<feature type="transmembrane region" description="Helical" evidence="1">
    <location>
        <begin position="15"/>
        <end position="39"/>
    </location>
</feature>
<accession>A0AAV6V870</accession>
<dbReference type="Proteomes" id="UP000827092">
    <property type="component" value="Unassembled WGS sequence"/>
</dbReference>
<keyword evidence="1" id="KW-1133">Transmembrane helix</keyword>
<protein>
    <submittedName>
        <fullName evidence="2">Uncharacterized protein</fullName>
    </submittedName>
</protein>
<name>A0AAV6V870_9ARAC</name>
<keyword evidence="3" id="KW-1185">Reference proteome</keyword>
<proteinExistence type="predicted"/>
<reference evidence="2 3" key="1">
    <citation type="journal article" date="2022" name="Nat. Ecol. Evol.">
        <title>A masculinizing supergene underlies an exaggerated male reproductive morph in a spider.</title>
        <authorList>
            <person name="Hendrickx F."/>
            <person name="De Corte Z."/>
            <person name="Sonet G."/>
            <person name="Van Belleghem S.M."/>
            <person name="Kostlbacher S."/>
            <person name="Vangestel C."/>
        </authorList>
    </citation>
    <scope>NUCLEOTIDE SEQUENCE [LARGE SCALE GENOMIC DNA]</scope>
    <source>
        <strain evidence="2">W744_W776</strain>
    </source>
</reference>
<evidence type="ECO:0000313" key="2">
    <source>
        <dbReference type="EMBL" id="KAG8192682.1"/>
    </source>
</evidence>
<keyword evidence="1" id="KW-0812">Transmembrane</keyword>
<evidence type="ECO:0000313" key="3">
    <source>
        <dbReference type="Proteomes" id="UP000827092"/>
    </source>
</evidence>